<organism evidence="1">
    <name type="scientific">Noccaea caerulescens</name>
    <name type="common">Alpine penny-cress</name>
    <name type="synonym">Thlaspi caerulescens</name>
    <dbReference type="NCBI Taxonomy" id="107243"/>
    <lineage>
        <taxon>Eukaryota</taxon>
        <taxon>Viridiplantae</taxon>
        <taxon>Streptophyta</taxon>
        <taxon>Embryophyta</taxon>
        <taxon>Tracheophyta</taxon>
        <taxon>Spermatophyta</taxon>
        <taxon>Magnoliopsida</taxon>
        <taxon>eudicotyledons</taxon>
        <taxon>Gunneridae</taxon>
        <taxon>Pentapetalae</taxon>
        <taxon>rosids</taxon>
        <taxon>malvids</taxon>
        <taxon>Brassicales</taxon>
        <taxon>Brassicaceae</taxon>
        <taxon>Coluteocarpeae</taxon>
        <taxon>Noccaea</taxon>
    </lineage>
</organism>
<sequence>MDGVMNSQQLRLLKTDGICPISEADIRILFGEPTLEQLQTRPHTGSGYFLSTAGIVTSLVWPAEFVGRPFLRVLCQGTWRPFFGCIRDQYGHLLCWDFVGTDLVSAESVISGWEADYHALSAWHVVAFCRPDLLGKDNRGVVGHVCYAYPVHLGLRHIQIHGVPRETEPVFRCDVPPPLLFIPPPRIRAVRCLESLEEALFYLPSRTNAYPE</sequence>
<name>A0A1J3K7L3_NOCCA</name>
<reference evidence="1" key="1">
    <citation type="submission" date="2016-07" db="EMBL/GenBank/DDBJ databases">
        <title>De novo transcriptome assembly of four accessions of the metal hyperaccumulator plant Noccaea caerulescens.</title>
        <authorList>
            <person name="Blande D."/>
            <person name="Halimaa P."/>
            <person name="Tervahauta A.I."/>
            <person name="Aarts M.G."/>
            <person name="Karenlampi S.O."/>
        </authorList>
    </citation>
    <scope>NUCLEOTIDE SEQUENCE</scope>
</reference>
<dbReference type="AlphaFoldDB" id="A0A1J3K7L3"/>
<evidence type="ECO:0000313" key="1">
    <source>
        <dbReference type="EMBL" id="JAV00752.1"/>
    </source>
</evidence>
<protein>
    <submittedName>
        <fullName evidence="1">Uncharacterized protein</fullName>
    </submittedName>
</protein>
<gene>
    <name evidence="1" type="ORF">MP_TR7892_c19_g1_i1_g.23590</name>
</gene>
<dbReference type="EMBL" id="GEVM01005187">
    <property type="protein sequence ID" value="JAV00752.1"/>
    <property type="molecule type" value="Transcribed_RNA"/>
</dbReference>
<accession>A0A1J3K7L3</accession>
<proteinExistence type="predicted"/>